<evidence type="ECO:0000256" key="2">
    <source>
        <dbReference type="SAM" id="MobiDB-lite"/>
    </source>
</evidence>
<dbReference type="Gene3D" id="3.40.50.2000">
    <property type="entry name" value="Glycogen Phosphorylase B"/>
    <property type="match status" value="2"/>
</dbReference>
<dbReference type="Pfam" id="PF00534">
    <property type="entry name" value="Glycos_transf_1"/>
    <property type="match status" value="1"/>
</dbReference>
<comment type="caution">
    <text evidence="5">The sequence shown here is derived from an EMBL/GenBank/DDBJ whole genome shotgun (WGS) entry which is preliminary data.</text>
</comment>
<keyword evidence="1 5" id="KW-0808">Transferase</keyword>
<dbReference type="InterPro" id="IPR001296">
    <property type="entry name" value="Glyco_trans_1"/>
</dbReference>
<keyword evidence="6" id="KW-1185">Reference proteome</keyword>
<dbReference type="PANTHER" id="PTHR46401:SF2">
    <property type="entry name" value="GLYCOSYLTRANSFERASE WBBK-RELATED"/>
    <property type="match status" value="1"/>
</dbReference>
<evidence type="ECO:0000256" key="1">
    <source>
        <dbReference type="ARBA" id="ARBA00022679"/>
    </source>
</evidence>
<accession>A0A7W8HKE4</accession>
<dbReference type="RefSeq" id="WP_183970195.1">
    <property type="nucleotide sequence ID" value="NZ_BAABEW010000020.1"/>
</dbReference>
<dbReference type="SUPFAM" id="SSF53756">
    <property type="entry name" value="UDP-Glycosyltransferase/glycogen phosphorylase"/>
    <property type="match status" value="1"/>
</dbReference>
<name>A0A7W8HKE4_9BURK</name>
<feature type="region of interest" description="Disordered" evidence="2">
    <location>
        <begin position="410"/>
        <end position="431"/>
    </location>
</feature>
<dbReference type="Proteomes" id="UP000532440">
    <property type="component" value="Unassembled WGS sequence"/>
</dbReference>
<dbReference type="InterPro" id="IPR022623">
    <property type="entry name" value="Glyco_trans_4"/>
</dbReference>
<dbReference type="EMBL" id="JACHGB010000007">
    <property type="protein sequence ID" value="MBB5273502.1"/>
    <property type="molecule type" value="Genomic_DNA"/>
</dbReference>
<proteinExistence type="predicted"/>
<dbReference type="GO" id="GO:0009103">
    <property type="term" value="P:lipopolysaccharide biosynthetic process"/>
    <property type="evidence" value="ECO:0007669"/>
    <property type="project" value="TreeGrafter"/>
</dbReference>
<gene>
    <name evidence="5" type="ORF">HNQ70_003532</name>
</gene>
<dbReference type="AlphaFoldDB" id="A0A7W8HKE4"/>
<organism evidence="5 6">
    <name type="scientific">Quisquiliibacterium transsilvanicum</name>
    <dbReference type="NCBI Taxonomy" id="1549638"/>
    <lineage>
        <taxon>Bacteria</taxon>
        <taxon>Pseudomonadati</taxon>
        <taxon>Pseudomonadota</taxon>
        <taxon>Betaproteobacteria</taxon>
        <taxon>Burkholderiales</taxon>
        <taxon>Burkholderiaceae</taxon>
        <taxon>Quisquiliibacterium</taxon>
    </lineage>
</organism>
<dbReference type="GO" id="GO:0016757">
    <property type="term" value="F:glycosyltransferase activity"/>
    <property type="evidence" value="ECO:0007669"/>
    <property type="project" value="InterPro"/>
</dbReference>
<feature type="domain" description="Glycosyl transferase family 1" evidence="3">
    <location>
        <begin position="213"/>
        <end position="384"/>
    </location>
</feature>
<protein>
    <submittedName>
        <fullName evidence="5">Glycosyltransferase involved in cell wall biosynthesis</fullName>
    </submittedName>
</protein>
<sequence length="431" mass="46886">MKILFIHQNFPGQFRHLAPALAARGHEVRALAITPRGSLPGVAVHPYRLGRGNAPGVHPFAAEFETKVIRGEACARQMAALRAQGFVPDLVVAHPGWGEALFVRDVFPGTRYLAFLEYHYGTPGGDTGFDPEFPVGGVAATAKLRVKNAANLLTYESMDWGLSPTHWQRSRIPQEWRDRVSVIFDGIDTGRVRPDAGARFDFVDASGATRTLRTGDEVVTFVNRNLEPYRGYHSFMRALPALQRLRPNAQVLIVGEAGVSYGAKPPDGGTWRQRYLDEVGDRIDPARVHFLGWLDHARFVSLLQVSACHVYLTYPFVLSWSCVEAMAAGCLVVGSDTAPVREVIEHRRNGLLVDFFDHEAIAATVADALARPAAHAGLRAAARRTAVRHYDLAGVCLPAQIALLETLGAGGTPSAPTAPPTAPPTDQERTG</sequence>
<feature type="domain" description="Glycosyl transferase family 4" evidence="4">
    <location>
        <begin position="24"/>
        <end position="191"/>
    </location>
</feature>
<dbReference type="PANTHER" id="PTHR46401">
    <property type="entry name" value="GLYCOSYLTRANSFERASE WBBK-RELATED"/>
    <property type="match status" value="1"/>
</dbReference>
<evidence type="ECO:0000259" key="3">
    <source>
        <dbReference type="Pfam" id="PF00534"/>
    </source>
</evidence>
<reference evidence="5 6" key="1">
    <citation type="submission" date="2020-08" db="EMBL/GenBank/DDBJ databases">
        <title>Genomic Encyclopedia of Type Strains, Phase IV (KMG-IV): sequencing the most valuable type-strain genomes for metagenomic binning, comparative biology and taxonomic classification.</title>
        <authorList>
            <person name="Goeker M."/>
        </authorList>
    </citation>
    <scope>NUCLEOTIDE SEQUENCE [LARGE SCALE GENOMIC DNA]</scope>
    <source>
        <strain evidence="5 6">DSM 29781</strain>
    </source>
</reference>
<evidence type="ECO:0000313" key="6">
    <source>
        <dbReference type="Proteomes" id="UP000532440"/>
    </source>
</evidence>
<evidence type="ECO:0000259" key="4">
    <source>
        <dbReference type="Pfam" id="PF12000"/>
    </source>
</evidence>
<dbReference type="Pfam" id="PF12000">
    <property type="entry name" value="Glyco_trans_4_3"/>
    <property type="match status" value="1"/>
</dbReference>
<evidence type="ECO:0000313" key="5">
    <source>
        <dbReference type="EMBL" id="MBB5273502.1"/>
    </source>
</evidence>